<sequence>MLQAAPTLETIDHLVLTVADINATIAFYENALNMKATVFMTADAEQRHALTFGSIKINLHESGAEFEPKSTNPTPGSADLCFLTHASLDDWMIHLAQQDVRIEEGPVPRTGATGPLMSIYLRDPDRNLIEIAARR</sequence>
<evidence type="ECO:0000313" key="2">
    <source>
        <dbReference type="EMBL" id="MBB4172983.1"/>
    </source>
</evidence>
<keyword evidence="2" id="KW-0223">Dioxygenase</keyword>
<dbReference type="RefSeq" id="WP_025054935.1">
    <property type="nucleotide sequence ID" value="NZ_JACIFU010000001.1"/>
</dbReference>
<dbReference type="InterPro" id="IPR029068">
    <property type="entry name" value="Glyas_Bleomycin-R_OHBP_Dase"/>
</dbReference>
<name>A0A7W6M6G6_9RHOB</name>
<dbReference type="PANTHER" id="PTHR21366">
    <property type="entry name" value="GLYOXALASE FAMILY PROTEIN"/>
    <property type="match status" value="1"/>
</dbReference>
<dbReference type="Gene3D" id="3.10.180.10">
    <property type="entry name" value="2,3-Dihydroxybiphenyl 1,2-Dioxygenase, domain 1"/>
    <property type="match status" value="1"/>
</dbReference>
<protein>
    <submittedName>
        <fullName evidence="2">Catechol 2,3-dioxygenase-like lactoylglutathione lyase family enzyme</fullName>
    </submittedName>
</protein>
<dbReference type="CDD" id="cd07253">
    <property type="entry name" value="GLOD5"/>
    <property type="match status" value="1"/>
</dbReference>
<keyword evidence="3" id="KW-1185">Reference proteome</keyword>
<dbReference type="InterPro" id="IPR037523">
    <property type="entry name" value="VOC_core"/>
</dbReference>
<accession>A0A7W6M6G6</accession>
<dbReference type="EMBL" id="JACIFU010000001">
    <property type="protein sequence ID" value="MBB4172983.1"/>
    <property type="molecule type" value="Genomic_DNA"/>
</dbReference>
<dbReference type="PANTHER" id="PTHR21366:SF14">
    <property type="entry name" value="GLYOXALASE DOMAIN-CONTAINING PROTEIN 5"/>
    <property type="match status" value="1"/>
</dbReference>
<organism evidence="2 3">
    <name type="scientific">Sulfitobacter noctilucicola</name>
    <dbReference type="NCBI Taxonomy" id="1342301"/>
    <lineage>
        <taxon>Bacteria</taxon>
        <taxon>Pseudomonadati</taxon>
        <taxon>Pseudomonadota</taxon>
        <taxon>Alphaproteobacteria</taxon>
        <taxon>Rhodobacterales</taxon>
        <taxon>Roseobacteraceae</taxon>
        <taxon>Sulfitobacter</taxon>
    </lineage>
</organism>
<dbReference type="SUPFAM" id="SSF54593">
    <property type="entry name" value="Glyoxalase/Bleomycin resistance protein/Dihydroxybiphenyl dioxygenase"/>
    <property type="match status" value="1"/>
</dbReference>
<dbReference type="InterPro" id="IPR050383">
    <property type="entry name" value="GlyoxalaseI/FosfomycinResist"/>
</dbReference>
<evidence type="ECO:0000313" key="3">
    <source>
        <dbReference type="Proteomes" id="UP000565745"/>
    </source>
</evidence>
<gene>
    <name evidence="2" type="ORF">GGR93_000744</name>
</gene>
<keyword evidence="2" id="KW-0560">Oxidoreductase</keyword>
<dbReference type="PROSITE" id="PS51819">
    <property type="entry name" value="VOC"/>
    <property type="match status" value="1"/>
</dbReference>
<keyword evidence="2" id="KW-0456">Lyase</keyword>
<dbReference type="GO" id="GO:0051213">
    <property type="term" value="F:dioxygenase activity"/>
    <property type="evidence" value="ECO:0007669"/>
    <property type="project" value="UniProtKB-KW"/>
</dbReference>
<dbReference type="Pfam" id="PF00903">
    <property type="entry name" value="Glyoxalase"/>
    <property type="match status" value="1"/>
</dbReference>
<feature type="domain" description="VOC" evidence="1">
    <location>
        <begin position="10"/>
        <end position="134"/>
    </location>
</feature>
<dbReference type="GO" id="GO:0016829">
    <property type="term" value="F:lyase activity"/>
    <property type="evidence" value="ECO:0007669"/>
    <property type="project" value="UniProtKB-KW"/>
</dbReference>
<proteinExistence type="predicted"/>
<dbReference type="AlphaFoldDB" id="A0A7W6M6G6"/>
<reference evidence="2 3" key="1">
    <citation type="submission" date="2020-08" db="EMBL/GenBank/DDBJ databases">
        <title>Genomic Encyclopedia of Type Strains, Phase IV (KMG-IV): sequencing the most valuable type-strain genomes for metagenomic binning, comparative biology and taxonomic classification.</title>
        <authorList>
            <person name="Goeker M."/>
        </authorList>
    </citation>
    <scope>NUCLEOTIDE SEQUENCE [LARGE SCALE GENOMIC DNA]</scope>
    <source>
        <strain evidence="2 3">DSM 101015</strain>
    </source>
</reference>
<dbReference type="InterPro" id="IPR004360">
    <property type="entry name" value="Glyas_Fos-R_dOase_dom"/>
</dbReference>
<evidence type="ECO:0000259" key="1">
    <source>
        <dbReference type="PROSITE" id="PS51819"/>
    </source>
</evidence>
<comment type="caution">
    <text evidence="2">The sequence shown here is derived from an EMBL/GenBank/DDBJ whole genome shotgun (WGS) entry which is preliminary data.</text>
</comment>
<dbReference type="Proteomes" id="UP000565745">
    <property type="component" value="Unassembled WGS sequence"/>
</dbReference>
<dbReference type="OrthoDB" id="9812656at2"/>